<dbReference type="AlphaFoldDB" id="A0A151CGA8"/>
<evidence type="ECO:0000313" key="3">
    <source>
        <dbReference type="EMBL" id="KYJ86519.1"/>
    </source>
</evidence>
<evidence type="ECO:0000313" key="4">
    <source>
        <dbReference type="Proteomes" id="UP000075359"/>
    </source>
</evidence>
<dbReference type="RefSeq" id="WP_067330815.1">
    <property type="nucleotide sequence ID" value="NZ_LNKT01000023.1"/>
</dbReference>
<feature type="compositionally biased region" description="Basic and acidic residues" evidence="1">
    <location>
        <begin position="20"/>
        <end position="38"/>
    </location>
</feature>
<feature type="compositionally biased region" description="Acidic residues" evidence="1">
    <location>
        <begin position="39"/>
        <end position="51"/>
    </location>
</feature>
<protein>
    <submittedName>
        <fullName evidence="3">Uncharacterized protein</fullName>
    </submittedName>
</protein>
<keyword evidence="4" id="KW-1185">Reference proteome</keyword>
<sequence>MSEQKEQNEVLEEKAEELEEALKQEQNDEVTATEKEAAETEDPAAAEEENPEVPTEAETAAEESEDAEVSEVAEESEEDLDVQIAKLKKNDAAMLLIKKAKHIVHDAEAQMEACKLLLSDDLKDFEDAKKSLIEGGMEESEELLEALGFAKDEEEEEEVEEVSVFEAKEEVPPVHIRDISSGKFTGFLLALIFGLSTLFGLLYVATEKLGITLDLSKAPSGETISSILIWFSSLVDMKEPIIGGAMLIGTVLLVMFIVYKIRVSVRASSNLEYAKEQLKKAEEYASVKGSCKDEMDKVDAHIKEAIETMKTYEVILHEQKGKLRRIQHIEQSGEETPEYHEKSLKEMEETYDLIKTIKEFLNTPMSEEGKLSGKSTLFLYRAKNRLEKMIDRLY</sequence>
<feature type="region of interest" description="Disordered" evidence="1">
    <location>
        <begin position="1"/>
        <end position="79"/>
    </location>
</feature>
<keyword evidence="2" id="KW-1133">Transmembrane helix</keyword>
<feature type="compositionally biased region" description="Basic and acidic residues" evidence="1">
    <location>
        <begin position="1"/>
        <end position="13"/>
    </location>
</feature>
<organism evidence="3 4">
    <name type="scientific">Sulfurovum riftiae</name>
    <dbReference type="NCBI Taxonomy" id="1630136"/>
    <lineage>
        <taxon>Bacteria</taxon>
        <taxon>Pseudomonadati</taxon>
        <taxon>Campylobacterota</taxon>
        <taxon>Epsilonproteobacteria</taxon>
        <taxon>Campylobacterales</taxon>
        <taxon>Sulfurovaceae</taxon>
        <taxon>Sulfurovum</taxon>
    </lineage>
</organism>
<feature type="transmembrane region" description="Helical" evidence="2">
    <location>
        <begin position="241"/>
        <end position="259"/>
    </location>
</feature>
<feature type="transmembrane region" description="Helical" evidence="2">
    <location>
        <begin position="184"/>
        <end position="205"/>
    </location>
</feature>
<proteinExistence type="predicted"/>
<dbReference type="EMBL" id="LNKT01000023">
    <property type="protein sequence ID" value="KYJ86519.1"/>
    <property type="molecule type" value="Genomic_DNA"/>
</dbReference>
<gene>
    <name evidence="3" type="ORF">AS592_06860</name>
</gene>
<dbReference type="Proteomes" id="UP000075359">
    <property type="component" value="Unassembled WGS sequence"/>
</dbReference>
<keyword evidence="2" id="KW-0812">Transmembrane</keyword>
<feature type="compositionally biased region" description="Acidic residues" evidence="1">
    <location>
        <begin position="59"/>
        <end position="79"/>
    </location>
</feature>
<comment type="caution">
    <text evidence="3">The sequence shown here is derived from an EMBL/GenBank/DDBJ whole genome shotgun (WGS) entry which is preliminary data.</text>
</comment>
<accession>A0A151CGA8</accession>
<evidence type="ECO:0000256" key="2">
    <source>
        <dbReference type="SAM" id="Phobius"/>
    </source>
</evidence>
<name>A0A151CGA8_9BACT</name>
<keyword evidence="2" id="KW-0472">Membrane</keyword>
<reference evidence="3 4" key="1">
    <citation type="submission" date="2015-11" db="EMBL/GenBank/DDBJ databases">
        <title>Draft genome of Sulfurovum riftiae 1812E, a member of the Epsilonproteobacteria isolated from the tube of the deep-sea hydrothermal vent tubewom Riftia pachyptila.</title>
        <authorList>
            <person name="Vetriani C."/>
            <person name="Giovannelli D."/>
        </authorList>
    </citation>
    <scope>NUCLEOTIDE SEQUENCE [LARGE SCALE GENOMIC DNA]</scope>
    <source>
        <strain evidence="3 4">1812E</strain>
    </source>
</reference>
<evidence type="ECO:0000256" key="1">
    <source>
        <dbReference type="SAM" id="MobiDB-lite"/>
    </source>
</evidence>
<dbReference type="OrthoDB" id="5372596at2"/>